<dbReference type="AlphaFoldDB" id="A0A0N4UGH9"/>
<evidence type="ECO:0000256" key="3">
    <source>
        <dbReference type="ARBA" id="ARBA00022676"/>
    </source>
</evidence>
<dbReference type="PANTHER" id="PTHR13036">
    <property type="entry name" value="BETA1,4 MANNOSYLTRANSFERASE"/>
    <property type="match status" value="1"/>
</dbReference>
<sequence length="535" mass="61716">MVIRAKNATLVVLGDIGRSPRMCYHAKSLADKNYRVQIVGYFDTQPHPQISEHPNIRIVPLRNPPSFINNLGQILSLILKFLWTTIMLLSALIFRVDWPLLILMQNPPGVPSMLVCWLSARLKRAQFIIDWHNYTYTVLREKYGIEELRVERFIDNASNVSRASDEISLKSNQGEIRGRRMTKVERAVQVAAAVAHKKKKNVEKRKKISLLQRFVERVYYWEGYFGRRADLNLCVTHAMRQDMCYAWDIHSATLYDRPPSWSFHKLNKEEYHQFFLNLSQSNFDDFKSFIGDPKANEINESCCEVNRFSYRDASGEICLRNDRPFLMISSTSWTEDEDFSLLLDALREYDSIARLSTKSNPQTCLPHILCVITGRGPLKSHYVSRIEYLQMQHIEIITPWFEADDYPRILGCADIGVSLHISTSGLDLPMKVVDMFGSGLPVIAKRFPCITELVSDGRNGRLFDNSHELFQIIKSLACGFPLHCLQLNTLQNDVENYSFISWEENWDACVWPLIANYGAPPADEVARRQRYCLSG</sequence>
<evidence type="ECO:0000256" key="4">
    <source>
        <dbReference type="ARBA" id="ARBA00022679"/>
    </source>
</evidence>
<dbReference type="Proteomes" id="UP000038040">
    <property type="component" value="Unplaced"/>
</dbReference>
<evidence type="ECO:0000313" key="10">
    <source>
        <dbReference type="EMBL" id="VDN51356.1"/>
    </source>
</evidence>
<proteinExistence type="predicted"/>
<keyword evidence="6" id="KW-0256">Endoplasmic reticulum</keyword>
<evidence type="ECO:0000256" key="7">
    <source>
        <dbReference type="ARBA" id="ARBA00022989"/>
    </source>
</evidence>
<keyword evidence="8 9" id="KW-0472">Membrane</keyword>
<dbReference type="STRING" id="318479.A0A0N4UGH9"/>
<comment type="pathway">
    <text evidence="2">Protein modification; protein glycosylation.</text>
</comment>
<evidence type="ECO:0000256" key="2">
    <source>
        <dbReference type="ARBA" id="ARBA00004922"/>
    </source>
</evidence>
<keyword evidence="4" id="KW-0808">Transferase</keyword>
<dbReference type="WBParaSite" id="DME_0000660001-mRNA-1">
    <property type="protein sequence ID" value="DME_0000660001-mRNA-1"/>
    <property type="gene ID" value="DME_0000660001"/>
</dbReference>
<reference evidence="13" key="1">
    <citation type="submission" date="2017-02" db="UniProtKB">
        <authorList>
            <consortium name="WormBaseParasite"/>
        </authorList>
    </citation>
    <scope>IDENTIFICATION</scope>
</reference>
<evidence type="ECO:0000256" key="8">
    <source>
        <dbReference type="ARBA" id="ARBA00023136"/>
    </source>
</evidence>
<evidence type="ECO:0000256" key="1">
    <source>
        <dbReference type="ARBA" id="ARBA00004389"/>
    </source>
</evidence>
<feature type="transmembrane region" description="Helical" evidence="9">
    <location>
        <begin position="74"/>
        <end position="94"/>
    </location>
</feature>
<evidence type="ECO:0000256" key="9">
    <source>
        <dbReference type="SAM" id="Phobius"/>
    </source>
</evidence>
<dbReference type="Gene3D" id="3.40.50.2000">
    <property type="entry name" value="Glycogen Phosphorylase B"/>
    <property type="match status" value="1"/>
</dbReference>
<name>A0A0N4UGH9_DRAME</name>
<dbReference type="OrthoDB" id="614844at2759"/>
<evidence type="ECO:0000256" key="6">
    <source>
        <dbReference type="ARBA" id="ARBA00022824"/>
    </source>
</evidence>
<dbReference type="EMBL" id="UYYG01000018">
    <property type="protein sequence ID" value="VDN51356.1"/>
    <property type="molecule type" value="Genomic_DNA"/>
</dbReference>
<dbReference type="GO" id="GO:0000030">
    <property type="term" value="F:mannosyltransferase activity"/>
    <property type="evidence" value="ECO:0007669"/>
    <property type="project" value="InterPro"/>
</dbReference>
<dbReference type="Proteomes" id="UP000274756">
    <property type="component" value="Unassembled WGS sequence"/>
</dbReference>
<protein>
    <submittedName>
        <fullName evidence="13">Chitobiosyldiphosphodolichol beta-mannosyltransferase</fullName>
    </submittedName>
</protein>
<comment type="subcellular location">
    <subcellularLocation>
        <location evidence="1">Endoplasmic reticulum membrane</location>
        <topology evidence="1">Single-pass membrane protein</topology>
    </subcellularLocation>
</comment>
<dbReference type="PANTHER" id="PTHR13036:SF0">
    <property type="entry name" value="CHITOBIOSYLDIPHOSPHODOLICHOL BETA-MANNOSYLTRANSFERASE"/>
    <property type="match status" value="1"/>
</dbReference>
<reference evidence="10 12" key="2">
    <citation type="submission" date="2018-11" db="EMBL/GenBank/DDBJ databases">
        <authorList>
            <consortium name="Pathogen Informatics"/>
        </authorList>
    </citation>
    <scope>NUCLEOTIDE SEQUENCE [LARGE SCALE GENOMIC DNA]</scope>
</reference>
<accession>A0A0N4UGH9</accession>
<dbReference type="SUPFAM" id="SSF53756">
    <property type="entry name" value="UDP-Glycosyltransferase/glycogen phosphorylase"/>
    <property type="match status" value="1"/>
</dbReference>
<keyword evidence="5 9" id="KW-0812">Transmembrane</keyword>
<gene>
    <name evidence="10" type="ORF">DME_LOCUS1329</name>
</gene>
<evidence type="ECO:0000313" key="13">
    <source>
        <dbReference type="WBParaSite" id="DME_0000660001-mRNA-1"/>
    </source>
</evidence>
<dbReference type="InterPro" id="IPR026051">
    <property type="entry name" value="ALG1-like"/>
</dbReference>
<dbReference type="Pfam" id="PF13692">
    <property type="entry name" value="Glyco_trans_1_4"/>
    <property type="match status" value="1"/>
</dbReference>
<dbReference type="GO" id="GO:0005789">
    <property type="term" value="C:endoplasmic reticulum membrane"/>
    <property type="evidence" value="ECO:0007669"/>
    <property type="project" value="UniProtKB-SubCell"/>
</dbReference>
<evidence type="ECO:0000256" key="5">
    <source>
        <dbReference type="ARBA" id="ARBA00022692"/>
    </source>
</evidence>
<evidence type="ECO:0000313" key="11">
    <source>
        <dbReference type="Proteomes" id="UP000038040"/>
    </source>
</evidence>
<keyword evidence="12" id="KW-1185">Reference proteome</keyword>
<keyword evidence="7 9" id="KW-1133">Transmembrane helix</keyword>
<organism evidence="11 13">
    <name type="scientific">Dracunculus medinensis</name>
    <name type="common">Guinea worm</name>
    <dbReference type="NCBI Taxonomy" id="318479"/>
    <lineage>
        <taxon>Eukaryota</taxon>
        <taxon>Metazoa</taxon>
        <taxon>Ecdysozoa</taxon>
        <taxon>Nematoda</taxon>
        <taxon>Chromadorea</taxon>
        <taxon>Rhabditida</taxon>
        <taxon>Spirurina</taxon>
        <taxon>Dracunculoidea</taxon>
        <taxon>Dracunculidae</taxon>
        <taxon>Dracunculus</taxon>
    </lineage>
</organism>
<evidence type="ECO:0000313" key="12">
    <source>
        <dbReference type="Proteomes" id="UP000274756"/>
    </source>
</evidence>
<keyword evidence="3" id="KW-0328">Glycosyltransferase</keyword>